<dbReference type="InterPro" id="IPR036640">
    <property type="entry name" value="ABC1_TM_sf"/>
</dbReference>
<feature type="transmembrane region" description="Helical" evidence="5">
    <location>
        <begin position="272"/>
        <end position="293"/>
    </location>
</feature>
<dbReference type="EMBL" id="PKUQ01000010">
    <property type="protein sequence ID" value="PLW78169.1"/>
    <property type="molecule type" value="Genomic_DNA"/>
</dbReference>
<reference evidence="8 9" key="1">
    <citation type="submission" date="2018-01" db="EMBL/GenBank/DDBJ databases">
        <title>The draft genome sequence of Cohaesibacter sp. H1304.</title>
        <authorList>
            <person name="Wang N.-N."/>
            <person name="Du Z.-J."/>
        </authorList>
    </citation>
    <scope>NUCLEOTIDE SEQUENCE [LARGE SCALE GENOMIC DNA]</scope>
    <source>
        <strain evidence="8 9">H1304</strain>
    </source>
</reference>
<dbReference type="InterPro" id="IPR003439">
    <property type="entry name" value="ABC_transporter-like_ATP-bd"/>
</dbReference>
<evidence type="ECO:0008006" key="10">
    <source>
        <dbReference type="Google" id="ProtNLM"/>
    </source>
</evidence>
<feature type="domain" description="ABC transmembrane type-1" evidence="7">
    <location>
        <begin position="49"/>
        <end position="328"/>
    </location>
</feature>
<evidence type="ECO:0000256" key="3">
    <source>
        <dbReference type="ARBA" id="ARBA00022989"/>
    </source>
</evidence>
<comment type="caution">
    <text evidence="8">The sequence shown here is derived from an EMBL/GenBank/DDBJ whole genome shotgun (WGS) entry which is preliminary data.</text>
</comment>
<dbReference type="Pfam" id="PF00005">
    <property type="entry name" value="ABC_tran"/>
    <property type="match status" value="1"/>
</dbReference>
<keyword evidence="4 5" id="KW-0472">Membrane</keyword>
<dbReference type="PANTHER" id="PTHR24221:SF248">
    <property type="entry name" value="ABC TRANSPORTER TRANSMEMBRANE REGION"/>
    <property type="match status" value="1"/>
</dbReference>
<evidence type="ECO:0000313" key="9">
    <source>
        <dbReference type="Proteomes" id="UP000234881"/>
    </source>
</evidence>
<feature type="transmembrane region" description="Helical" evidence="5">
    <location>
        <begin position="49"/>
        <end position="71"/>
    </location>
</feature>
<sequence>MTTPYRSDSEKGVSGRQQSAWARLHEVFNPPKSMQDSWFAHLIRVPRRIIAASFVINMLGLGMPLVILQIYDRIIPNMSYNTLFYLMAGLFVVMVVDTMLKVMRSHISGWSASYIDYVAGVEAVRRALLAPPSALENDAASTHIDRMNALSATSRMFAGPARMGLVDLPFIFVFLGVMAIVSPLIASLLVGLFAIFAWRLLARAQDIQILQDERQQLDRRKYDFVIEALSGVETIKTMSCEPQMMRRYERLQESIAVAFHQSVKLDGATQSLSAAFAAVTMVTIVTSGALLVIQGTQSIGSLACCLLLGGRAVEVLVRSVRSWSEMSNFDLVKKNVDALLTINPEPDRKIEKANLQTGAVVLKHVTMASSMNEDDQAYTISLDIPNGSIIGIKGNQPRDDHQFLRMLRGVAKPDAGELMIGGRSIYDLVDADLTDSIAYVPNSPAIFSGSILDNLTLFKTRDGLQQARAAAQLIGLESDIQQLPHGYDMMIGTGGNETLPPSFRQRICIARAIAQQPRILILEEANALLDQRADNLLRKGLEQLRGTMTIVFLSNRPSFLALAERQYILIDGALQNREDHPYQATQAQAKGNGIAKAMPTAASTLGMSA</sequence>
<evidence type="ECO:0000256" key="4">
    <source>
        <dbReference type="ARBA" id="ARBA00023136"/>
    </source>
</evidence>
<dbReference type="PANTHER" id="PTHR24221">
    <property type="entry name" value="ATP-BINDING CASSETTE SUB-FAMILY B"/>
    <property type="match status" value="1"/>
</dbReference>
<dbReference type="PROSITE" id="PS50929">
    <property type="entry name" value="ABC_TM1F"/>
    <property type="match status" value="1"/>
</dbReference>
<dbReference type="GO" id="GO:0140359">
    <property type="term" value="F:ABC-type transporter activity"/>
    <property type="evidence" value="ECO:0007669"/>
    <property type="project" value="InterPro"/>
</dbReference>
<feature type="transmembrane region" description="Helical" evidence="5">
    <location>
        <begin position="83"/>
        <end position="103"/>
    </location>
</feature>
<keyword evidence="3 5" id="KW-1133">Transmembrane helix</keyword>
<proteinExistence type="predicted"/>
<dbReference type="Pfam" id="PF00664">
    <property type="entry name" value="ABC_membrane"/>
    <property type="match status" value="1"/>
</dbReference>
<dbReference type="Gene3D" id="1.20.1560.10">
    <property type="entry name" value="ABC transporter type 1, transmembrane domain"/>
    <property type="match status" value="1"/>
</dbReference>
<comment type="subcellular location">
    <subcellularLocation>
        <location evidence="1">Cell membrane</location>
        <topology evidence="1">Multi-pass membrane protein</topology>
    </subcellularLocation>
</comment>
<evidence type="ECO:0000256" key="5">
    <source>
        <dbReference type="SAM" id="Phobius"/>
    </source>
</evidence>
<accession>A0A2N5XUK1</accession>
<evidence type="ECO:0000313" key="8">
    <source>
        <dbReference type="EMBL" id="PLW78169.1"/>
    </source>
</evidence>
<gene>
    <name evidence="8" type="ORF">C0081_05860</name>
</gene>
<dbReference type="GO" id="GO:0005524">
    <property type="term" value="F:ATP binding"/>
    <property type="evidence" value="ECO:0007669"/>
    <property type="project" value="InterPro"/>
</dbReference>
<dbReference type="SUPFAM" id="SSF52540">
    <property type="entry name" value="P-loop containing nucleoside triphosphate hydrolases"/>
    <property type="match status" value="1"/>
</dbReference>
<dbReference type="Proteomes" id="UP000234881">
    <property type="component" value="Unassembled WGS sequence"/>
</dbReference>
<name>A0A2N5XUK1_9HYPH</name>
<keyword evidence="2 5" id="KW-0812">Transmembrane</keyword>
<dbReference type="GO" id="GO:0034040">
    <property type="term" value="F:ATPase-coupled lipid transmembrane transporter activity"/>
    <property type="evidence" value="ECO:0007669"/>
    <property type="project" value="TreeGrafter"/>
</dbReference>
<dbReference type="GO" id="GO:0005886">
    <property type="term" value="C:plasma membrane"/>
    <property type="evidence" value="ECO:0007669"/>
    <property type="project" value="UniProtKB-SubCell"/>
</dbReference>
<protein>
    <recommendedName>
        <fullName evidence="10">Type I secretion system permease/ATPase</fullName>
    </recommendedName>
</protein>
<dbReference type="OrthoDB" id="9787557at2"/>
<dbReference type="InterPro" id="IPR011527">
    <property type="entry name" value="ABC1_TM_dom"/>
</dbReference>
<keyword evidence="9" id="KW-1185">Reference proteome</keyword>
<dbReference type="GO" id="GO:0016887">
    <property type="term" value="F:ATP hydrolysis activity"/>
    <property type="evidence" value="ECO:0007669"/>
    <property type="project" value="InterPro"/>
</dbReference>
<dbReference type="InterPro" id="IPR027417">
    <property type="entry name" value="P-loop_NTPase"/>
</dbReference>
<evidence type="ECO:0000256" key="2">
    <source>
        <dbReference type="ARBA" id="ARBA00022692"/>
    </source>
</evidence>
<dbReference type="RefSeq" id="WP_101532880.1">
    <property type="nucleotide sequence ID" value="NZ_PKUQ01000010.1"/>
</dbReference>
<organism evidence="8 9">
    <name type="scientific">Cohaesibacter celericrescens</name>
    <dbReference type="NCBI Taxonomy" id="2067669"/>
    <lineage>
        <taxon>Bacteria</taxon>
        <taxon>Pseudomonadati</taxon>
        <taxon>Pseudomonadota</taxon>
        <taxon>Alphaproteobacteria</taxon>
        <taxon>Hyphomicrobiales</taxon>
        <taxon>Cohaesibacteraceae</taxon>
    </lineage>
</organism>
<feature type="domain" description="ABC transporter" evidence="6">
    <location>
        <begin position="360"/>
        <end position="596"/>
    </location>
</feature>
<evidence type="ECO:0000259" key="6">
    <source>
        <dbReference type="PROSITE" id="PS50893"/>
    </source>
</evidence>
<feature type="transmembrane region" description="Helical" evidence="5">
    <location>
        <begin position="170"/>
        <end position="198"/>
    </location>
</feature>
<dbReference type="PROSITE" id="PS50893">
    <property type="entry name" value="ABC_TRANSPORTER_2"/>
    <property type="match status" value="1"/>
</dbReference>
<dbReference type="Gene3D" id="3.40.50.300">
    <property type="entry name" value="P-loop containing nucleotide triphosphate hydrolases"/>
    <property type="match status" value="1"/>
</dbReference>
<dbReference type="AlphaFoldDB" id="A0A2N5XUK1"/>
<evidence type="ECO:0000256" key="1">
    <source>
        <dbReference type="ARBA" id="ARBA00004651"/>
    </source>
</evidence>
<dbReference type="SUPFAM" id="SSF90123">
    <property type="entry name" value="ABC transporter transmembrane region"/>
    <property type="match status" value="1"/>
</dbReference>
<dbReference type="InterPro" id="IPR039421">
    <property type="entry name" value="Type_1_exporter"/>
</dbReference>
<evidence type="ECO:0000259" key="7">
    <source>
        <dbReference type="PROSITE" id="PS50929"/>
    </source>
</evidence>